<dbReference type="OrthoDB" id="8480037at2"/>
<dbReference type="InterPro" id="IPR012223">
    <property type="entry name" value="TEII"/>
</dbReference>
<dbReference type="SUPFAM" id="SSF53474">
    <property type="entry name" value="alpha/beta-Hydrolases"/>
    <property type="match status" value="1"/>
</dbReference>
<feature type="domain" description="Thioesterase" evidence="3">
    <location>
        <begin position="32"/>
        <end position="251"/>
    </location>
</feature>
<dbReference type="Proteomes" id="UP000070620">
    <property type="component" value="Unassembled WGS sequence"/>
</dbReference>
<evidence type="ECO:0000256" key="1">
    <source>
        <dbReference type="ARBA" id="ARBA00007169"/>
    </source>
</evidence>
<gene>
    <name evidence="4" type="ORF">AWW66_00020</name>
</gene>
<keyword evidence="5" id="KW-1185">Reference proteome</keyword>
<dbReference type="RefSeq" id="WP_067359195.1">
    <property type="nucleotide sequence ID" value="NZ_JBIUBN010000012.1"/>
</dbReference>
<evidence type="ECO:0000313" key="4">
    <source>
        <dbReference type="EMBL" id="KXK63881.1"/>
    </source>
</evidence>
<dbReference type="GO" id="GO:0008610">
    <property type="term" value="P:lipid biosynthetic process"/>
    <property type="evidence" value="ECO:0007669"/>
    <property type="project" value="TreeGrafter"/>
</dbReference>
<accession>A0A136PZK5</accession>
<dbReference type="AlphaFoldDB" id="A0A136PZK5"/>
<dbReference type="Pfam" id="PF00975">
    <property type="entry name" value="Thioesterase"/>
    <property type="match status" value="1"/>
</dbReference>
<organism evidence="4 5">
    <name type="scientific">Micromonospora rosaria</name>
    <dbReference type="NCBI Taxonomy" id="47874"/>
    <lineage>
        <taxon>Bacteria</taxon>
        <taxon>Bacillati</taxon>
        <taxon>Actinomycetota</taxon>
        <taxon>Actinomycetes</taxon>
        <taxon>Micromonosporales</taxon>
        <taxon>Micromonosporaceae</taxon>
        <taxon>Micromonospora</taxon>
    </lineage>
</organism>
<dbReference type="PANTHER" id="PTHR11487:SF0">
    <property type="entry name" value="S-ACYL FATTY ACID SYNTHASE THIOESTERASE, MEDIUM CHAIN"/>
    <property type="match status" value="1"/>
</dbReference>
<evidence type="ECO:0000259" key="3">
    <source>
        <dbReference type="Pfam" id="PF00975"/>
    </source>
</evidence>
<feature type="compositionally biased region" description="Basic and acidic residues" evidence="2">
    <location>
        <begin position="11"/>
        <end position="20"/>
    </location>
</feature>
<dbReference type="InterPro" id="IPR029058">
    <property type="entry name" value="AB_hydrolase_fold"/>
</dbReference>
<protein>
    <recommendedName>
        <fullName evidence="3">Thioesterase domain-containing protein</fullName>
    </recommendedName>
</protein>
<reference evidence="4 5" key="1">
    <citation type="submission" date="2016-01" db="EMBL/GenBank/DDBJ databases">
        <title>Whole genome sequence and analysis of Micromonospora rosaria DSM 803, which can produce antibacterial substance rosamicin.</title>
        <authorList>
            <person name="Yang H."/>
            <person name="He X."/>
            <person name="Zhu D."/>
        </authorList>
    </citation>
    <scope>NUCLEOTIDE SEQUENCE [LARGE SCALE GENOMIC DNA]</scope>
    <source>
        <strain evidence="4 5">DSM 803</strain>
    </source>
</reference>
<dbReference type="Gene3D" id="3.40.50.1820">
    <property type="entry name" value="alpha/beta hydrolase"/>
    <property type="match status" value="1"/>
</dbReference>
<feature type="region of interest" description="Disordered" evidence="2">
    <location>
        <begin position="1"/>
        <end position="25"/>
    </location>
</feature>
<evidence type="ECO:0000256" key="2">
    <source>
        <dbReference type="SAM" id="MobiDB-lite"/>
    </source>
</evidence>
<name>A0A136PZK5_9ACTN</name>
<comment type="caution">
    <text evidence="4">The sequence shown here is derived from an EMBL/GenBank/DDBJ whole genome shotgun (WGS) entry which is preliminary data.</text>
</comment>
<dbReference type="EMBL" id="LRQV01000001">
    <property type="protein sequence ID" value="KXK63881.1"/>
    <property type="molecule type" value="Genomic_DNA"/>
</dbReference>
<dbReference type="PANTHER" id="PTHR11487">
    <property type="entry name" value="THIOESTERASE"/>
    <property type="match status" value="1"/>
</dbReference>
<comment type="similarity">
    <text evidence="1">Belongs to the thioesterase family.</text>
</comment>
<proteinExistence type="inferred from homology"/>
<sequence length="271" mass="29421">MTSAASGDTPPQRRDADRAFRPAGRITGDRPQMFCLPYAGGSVNAYDDWLPMVSRALDLWVAELPGRGTRFHLPPAHDVRELTRQLADEVGPLLGDRVVLFGHSMGAILALELALTLQSRGVPLSCLVLAGQPAPGWPRPSRLHRLDDEQLAAAMRAMGGTPAEVFESAELLELMLPILRADLRMVEGHRVAPDAVVRCPIIAYGAVDDPDATGPALAGWAQRTTGRFESRVFPGGHFFFQEHPHALAVDLSRRLLCLLSTPDVTSLEGTR</sequence>
<evidence type="ECO:0000313" key="5">
    <source>
        <dbReference type="Proteomes" id="UP000070620"/>
    </source>
</evidence>
<dbReference type="InterPro" id="IPR001031">
    <property type="entry name" value="Thioesterase"/>
</dbReference>